<comment type="caution">
    <text evidence="3">The sequence shown here is derived from an EMBL/GenBank/DDBJ whole genome shotgun (WGS) entry which is preliminary data.</text>
</comment>
<dbReference type="CDD" id="cd13969">
    <property type="entry name" value="ADCK1-like"/>
    <property type="match status" value="1"/>
</dbReference>
<protein>
    <recommendedName>
        <fullName evidence="2">ABC1 atypical kinase-like domain-containing protein</fullName>
    </recommendedName>
</protein>
<evidence type="ECO:0000256" key="1">
    <source>
        <dbReference type="ARBA" id="ARBA00009670"/>
    </source>
</evidence>
<evidence type="ECO:0000313" key="4">
    <source>
        <dbReference type="Proteomes" id="UP000696485"/>
    </source>
</evidence>
<name>A0A9P5SMU4_9FUNG</name>
<keyword evidence="4" id="KW-1185">Reference proteome</keyword>
<dbReference type="InterPro" id="IPR004147">
    <property type="entry name" value="ABC1_dom"/>
</dbReference>
<dbReference type="EMBL" id="JAAAUY010000316">
    <property type="protein sequence ID" value="KAF9331539.1"/>
    <property type="molecule type" value="Genomic_DNA"/>
</dbReference>
<reference evidence="3" key="1">
    <citation type="journal article" date="2020" name="Fungal Divers.">
        <title>Resolving the Mortierellaceae phylogeny through synthesis of multi-gene phylogenetics and phylogenomics.</title>
        <authorList>
            <person name="Vandepol N."/>
            <person name="Liber J."/>
            <person name="Desiro A."/>
            <person name="Na H."/>
            <person name="Kennedy M."/>
            <person name="Barry K."/>
            <person name="Grigoriev I.V."/>
            <person name="Miller A.N."/>
            <person name="O'Donnell K."/>
            <person name="Stajich J.E."/>
            <person name="Bonito G."/>
        </authorList>
    </citation>
    <scope>NUCLEOTIDE SEQUENCE</scope>
    <source>
        <strain evidence="3">NVP1</strain>
    </source>
</reference>
<evidence type="ECO:0000259" key="2">
    <source>
        <dbReference type="Pfam" id="PF03109"/>
    </source>
</evidence>
<dbReference type="PANTHER" id="PTHR43173:SF28">
    <property type="entry name" value="AARF DOMAIN CONTAINING KINASE 5"/>
    <property type="match status" value="1"/>
</dbReference>
<comment type="similarity">
    <text evidence="1">Belongs to the protein kinase superfamily. ADCK protein kinase family.</text>
</comment>
<dbReference type="Gene3D" id="1.10.510.10">
    <property type="entry name" value="Transferase(Phosphotransferase) domain 1"/>
    <property type="match status" value="1"/>
</dbReference>
<dbReference type="SUPFAM" id="SSF56112">
    <property type="entry name" value="Protein kinase-like (PK-like)"/>
    <property type="match status" value="1"/>
</dbReference>
<gene>
    <name evidence="3" type="ORF">BG006_005590</name>
</gene>
<dbReference type="InterPro" id="IPR011009">
    <property type="entry name" value="Kinase-like_dom_sf"/>
</dbReference>
<dbReference type="PANTHER" id="PTHR43173">
    <property type="entry name" value="ABC1 FAMILY PROTEIN"/>
    <property type="match status" value="1"/>
</dbReference>
<dbReference type="Pfam" id="PF03109">
    <property type="entry name" value="ABC1"/>
    <property type="match status" value="1"/>
</dbReference>
<evidence type="ECO:0000313" key="3">
    <source>
        <dbReference type="EMBL" id="KAF9331539.1"/>
    </source>
</evidence>
<proteinExistence type="inferred from homology"/>
<dbReference type="InterPro" id="IPR051130">
    <property type="entry name" value="Mito_struct-func_regulator"/>
</dbReference>
<dbReference type="AlphaFoldDB" id="A0A9P5SMU4"/>
<dbReference type="InterPro" id="IPR045307">
    <property type="entry name" value="ADCK1_dom"/>
</dbReference>
<sequence length="460" mass="54081">MLDRAPYKSMKEVEQMFMDQFGKLPNELFSEFEQVPMAAASLAQVHRAVTKDGRIAAVKVQYNDVSRLFKTDMWTMQTLSDMVGFLFPEFELGWIVNEFRENLTSEFDFTNEARNGEATKERFKNRKDFYVPEIYWDLSTKKILTMEFIDGVKVNDVEGLLKLGVSPKWVRQTLLEVFAEQMYQHGVVHCDPHAGNILITKDSFTGKSRFVLLDHGLYRHLDENFRYNYCQLWRALILNDQALLNQASANIGIPENYVEFIPLLFIQRPVNSNQKIGEGMTTEQKTNLRSSLKNVTMAEVFEFLEILPRDMLLIFRTVNLTRGIHQQLGGDNVERFHINALYSTRGVWTETRQEEQERRLKREQRRLERLQSRWGWLASWWYGVQDDNDENSSEATRAHGKHLGLGPRNRWYLFGHTPTFARSLGYLWDDFSMRWRLWVVESLLRFWLWWAGSGVAEAIN</sequence>
<organism evidence="3 4">
    <name type="scientific">Podila minutissima</name>
    <dbReference type="NCBI Taxonomy" id="64525"/>
    <lineage>
        <taxon>Eukaryota</taxon>
        <taxon>Fungi</taxon>
        <taxon>Fungi incertae sedis</taxon>
        <taxon>Mucoromycota</taxon>
        <taxon>Mortierellomycotina</taxon>
        <taxon>Mortierellomycetes</taxon>
        <taxon>Mortierellales</taxon>
        <taxon>Mortierellaceae</taxon>
        <taxon>Podila</taxon>
    </lineage>
</organism>
<dbReference type="Proteomes" id="UP000696485">
    <property type="component" value="Unassembled WGS sequence"/>
</dbReference>
<feature type="domain" description="ABC1 atypical kinase-like" evidence="2">
    <location>
        <begin position="2"/>
        <end position="246"/>
    </location>
</feature>
<accession>A0A9P5SMU4</accession>